<evidence type="ECO:0000256" key="1">
    <source>
        <dbReference type="SAM" id="Coils"/>
    </source>
</evidence>
<dbReference type="AlphaFoldDB" id="A0A061RT61"/>
<accession>A0A061RT61</accession>
<feature type="region of interest" description="Disordered" evidence="2">
    <location>
        <begin position="119"/>
        <end position="336"/>
    </location>
</feature>
<feature type="compositionally biased region" description="Polar residues" evidence="2">
    <location>
        <begin position="125"/>
        <end position="136"/>
    </location>
</feature>
<evidence type="ECO:0000256" key="2">
    <source>
        <dbReference type="SAM" id="MobiDB-lite"/>
    </source>
</evidence>
<gene>
    <name evidence="3" type="ORF">TSPGSL018_27304</name>
</gene>
<evidence type="ECO:0000313" key="3">
    <source>
        <dbReference type="EMBL" id="JAC73959.1"/>
    </source>
</evidence>
<feature type="compositionally biased region" description="Polar residues" evidence="2">
    <location>
        <begin position="72"/>
        <end position="82"/>
    </location>
</feature>
<feature type="region of interest" description="Disordered" evidence="2">
    <location>
        <begin position="1"/>
        <end position="98"/>
    </location>
</feature>
<feature type="region of interest" description="Disordered" evidence="2">
    <location>
        <begin position="352"/>
        <end position="429"/>
    </location>
</feature>
<reference evidence="3" key="1">
    <citation type="submission" date="2014-05" db="EMBL/GenBank/DDBJ databases">
        <title>The transcriptome of the halophilic microalga Tetraselmis sp. GSL018 isolated from the Great Salt Lake, Utah.</title>
        <authorList>
            <person name="Jinkerson R.E."/>
            <person name="D'Adamo S."/>
            <person name="Posewitz M.C."/>
        </authorList>
    </citation>
    <scope>NUCLEOTIDE SEQUENCE</scope>
    <source>
        <strain evidence="3">GSL018</strain>
    </source>
</reference>
<feature type="compositionally biased region" description="Basic and acidic residues" evidence="2">
    <location>
        <begin position="145"/>
        <end position="154"/>
    </location>
</feature>
<protein>
    <submittedName>
        <fullName evidence="3">Uncharacterized protein</fullName>
    </submittedName>
</protein>
<feature type="coiled-coil region" evidence="1">
    <location>
        <begin position="543"/>
        <end position="640"/>
    </location>
</feature>
<sequence length="765" mass="81115">MQQGPVPEQRLEALSNGETFEGTADCRSPPQAESSDAACCMARPAKTEPGFSSEAAEESDEGSAVATECGDTRSSGGPQHRNTPAAPLQAAHGSKDADRASVGLTALLPLLIAVAARDARRGHPCSNSFTAANSPHSPGVGGDARGSRQHRDSPLEGSAPQGPGHQRGPDAGAATQTDSEAPDPQAGHCPCSGPSSEKYTRRPAAAASSILPVPAHTSAGLRQRQRKARGMENLLRDARRATAHIEAAAHSLPMTRSPSPIRPPRSAGESLPRKSKAPPFPKTGRRRARSSSRDTCSATHRSGGAAPLVERSTSPIRLDDSASALPDAPPGGLPPLLADLASLDGIAGESVVDQEASEIGGPPESYCTEGRYPQLSESGSMREVCGSPRQDRSGSLPAGVDAGRHRPARGREGLWSPQPGTQQLEEDGLASESVWEEAVALGWPDGSCAGLRDASPETSLHAAGSEDMWDFSEIKQEAEKAEVAALKELVVEKDLYIMELKSQLDSGRKHEQQNPAKVEAACGTDSCGPSVPNDGGRLQPDQKDRLIAEMDELQELLRCQLDTANSKLQRAESELQQRWQREAELQQSHFEAEQESQQLRDRLREVEAEVSELRADRGAARELQREMTRLQSELEASRAHAKDVAAELVVIKLQTRDWALEVSTQTDQEVPVGRPDVAAAGRLVSSLRGCEHELGVLLRSIQAQLQGGDAIEVLLNDPGPDTEVEPGGLADAEAIVDGLASLLEELRDIISSKSAESVASGCTIC</sequence>
<proteinExistence type="predicted"/>
<organism evidence="3">
    <name type="scientific">Tetraselmis sp. GSL018</name>
    <dbReference type="NCBI Taxonomy" id="582737"/>
    <lineage>
        <taxon>Eukaryota</taxon>
        <taxon>Viridiplantae</taxon>
        <taxon>Chlorophyta</taxon>
        <taxon>core chlorophytes</taxon>
        <taxon>Chlorodendrophyceae</taxon>
        <taxon>Chlorodendrales</taxon>
        <taxon>Chlorodendraceae</taxon>
        <taxon>Tetraselmis</taxon>
    </lineage>
</organism>
<feature type="region of interest" description="Disordered" evidence="2">
    <location>
        <begin position="507"/>
        <end position="540"/>
    </location>
</feature>
<dbReference type="EMBL" id="GBEZ01011865">
    <property type="protein sequence ID" value="JAC73959.1"/>
    <property type="molecule type" value="Transcribed_RNA"/>
</dbReference>
<name>A0A061RT61_9CHLO</name>
<keyword evidence="1" id="KW-0175">Coiled coil</keyword>